<feature type="transmembrane region" description="Helical" evidence="6">
    <location>
        <begin position="253"/>
        <end position="270"/>
    </location>
</feature>
<dbReference type="AlphaFoldDB" id="A0A3N0DRA5"/>
<sequence length="756" mass="84077">MEQVYMVMLIALALLAITDLVVGVSNDAVNFLNSAIGSKAVSLRTIMIVASAGIACGALFSSGMMEIARSGIFIPGMFTFNEVMIIFMAVMIADILLLDVFNSIGLPTSTTVSIVFELLGAAVCLAIYKIVMQNDDMSTLGAYINTTKATQIVVSILLSVALSFTVGALIQYISRLVFTFQFEKKVKYIGAIFGGLAITAITFFMLVKGLKGVSFIPAEVSAWIKEHQLIIIGVSLVFWTTLSQILMSVLKVNILRMIIIIGTFALAMAFAGNDLVNFIGVPIAAYQSYGFYANSGMSADTYLMGELASGEIVAPFYFLLFAGIVMVITLWTSKKARDVIATGVDLSRQGDGAEKFSPNALSRFIVRTSVYAGIGINYFLPKSVQIKIDKQFEQPEVKRKKKDAPAFDMVRASVNLMVASILISIGTSLKLPLSTTYVTFMVAMGTSFADRAWDRESAVYRVAGVFNVIGGWFLTAIVAFIAAAVIAYLLSIGGIVAFVGLLIVAALLLYRSSRIHAKRAREEEEKRKLRTEDIITIHEIVNDSSHHISKVIGKTNKLYSEVVDNLGLQELKKLKKNKKTLKKLEDEVDELKGELFYFIKSLDESSIEASKFYILMLDNLQDMVQSIGYIVKNSYSHVNNNHKNLKFNQIRDLKSIDNDLQVLFDKIKYTFDKESFEDIDNILEEKQELFDRVSNLIQKQIDRIRTTETSPKNTKLYFGLLLETKDLITASMNLLELFRDFYQEYKEVKEKAFPVL</sequence>
<feature type="transmembrane region" description="Helical" evidence="6">
    <location>
        <begin position="39"/>
        <end position="60"/>
    </location>
</feature>
<feature type="transmembrane region" description="Helical" evidence="6">
    <location>
        <begin position="152"/>
        <end position="174"/>
    </location>
</feature>
<dbReference type="GO" id="GO:0016020">
    <property type="term" value="C:membrane"/>
    <property type="evidence" value="ECO:0007669"/>
    <property type="project" value="UniProtKB-SubCell"/>
</dbReference>
<protein>
    <recommendedName>
        <fullName evidence="6">Phosphate transporter</fullName>
    </recommendedName>
</protein>
<comment type="similarity">
    <text evidence="6">Belongs to the inorganic phosphate transporter (PiT) (TC 2.A.20) family.</text>
</comment>
<feature type="transmembrane region" description="Helical" evidence="6">
    <location>
        <begin position="72"/>
        <end position="98"/>
    </location>
</feature>
<feature type="transmembrane region" description="Helical" evidence="6">
    <location>
        <begin position="110"/>
        <end position="131"/>
    </location>
</feature>
<evidence type="ECO:0000313" key="7">
    <source>
        <dbReference type="EMBL" id="RNL77873.1"/>
    </source>
</evidence>
<feature type="transmembrane region" description="Helical" evidence="6">
    <location>
        <begin position="228"/>
        <end position="247"/>
    </location>
</feature>
<dbReference type="RefSeq" id="WP_123217879.1">
    <property type="nucleotide sequence ID" value="NZ_RJTM01000156.1"/>
</dbReference>
<accession>A0A3N0DRA5</accession>
<dbReference type="InterPro" id="IPR001204">
    <property type="entry name" value="Phos_transporter"/>
</dbReference>
<dbReference type="PANTHER" id="PTHR11101:SF16">
    <property type="entry name" value="PHOSPHATE TRANSPORTER"/>
    <property type="match status" value="1"/>
</dbReference>
<feature type="transmembrane region" description="Helical" evidence="6">
    <location>
        <begin position="465"/>
        <end position="486"/>
    </location>
</feature>
<feature type="transmembrane region" description="Helical" evidence="6">
    <location>
        <begin position="186"/>
        <end position="207"/>
    </location>
</feature>
<dbReference type="Proteomes" id="UP000267469">
    <property type="component" value="Unassembled WGS sequence"/>
</dbReference>
<feature type="transmembrane region" description="Helical" evidence="6">
    <location>
        <begin position="275"/>
        <end position="292"/>
    </location>
</feature>
<comment type="caution">
    <text evidence="7">The sequence shown here is derived from an EMBL/GenBank/DDBJ whole genome shotgun (WGS) entry which is preliminary data.</text>
</comment>
<keyword evidence="4 6" id="KW-1133">Transmembrane helix</keyword>
<reference evidence="7 8" key="1">
    <citation type="submission" date="2018-10" db="EMBL/GenBank/DDBJ databases">
        <title>Sinomicrobium pectinilyticum sp. nov., a pectinase-producing bacterium isolated from alkaline and saline soil, and emended description of the genus Sinomicrobium.</title>
        <authorList>
            <person name="Cheng B."/>
            <person name="Li C."/>
            <person name="Lai Q."/>
            <person name="Du M."/>
            <person name="Shao Z."/>
            <person name="Xu P."/>
            <person name="Yang C."/>
        </authorList>
    </citation>
    <scope>NUCLEOTIDE SEQUENCE [LARGE SCALE GENOMIC DNA]</scope>
    <source>
        <strain evidence="7 8">5DNS001</strain>
    </source>
</reference>
<dbReference type="Pfam" id="PF01384">
    <property type="entry name" value="PHO4"/>
    <property type="match status" value="1"/>
</dbReference>
<name>A0A3N0DRA5_SINP1</name>
<keyword evidence="3 6" id="KW-0812">Transmembrane</keyword>
<proteinExistence type="inferred from homology"/>
<keyword evidence="6" id="KW-0592">Phosphate transport</keyword>
<keyword evidence="5 6" id="KW-0472">Membrane</keyword>
<organism evidence="7 8">
    <name type="scientific">Sinomicrobium pectinilyticum</name>
    <dbReference type="NCBI Taxonomy" id="1084421"/>
    <lineage>
        <taxon>Bacteria</taxon>
        <taxon>Pseudomonadati</taxon>
        <taxon>Bacteroidota</taxon>
        <taxon>Flavobacteriia</taxon>
        <taxon>Flavobacteriales</taxon>
        <taxon>Flavobacteriaceae</taxon>
        <taxon>Sinomicrobium</taxon>
    </lineage>
</organism>
<dbReference type="PANTHER" id="PTHR11101">
    <property type="entry name" value="PHOSPHATE TRANSPORTER"/>
    <property type="match status" value="1"/>
</dbReference>
<keyword evidence="8" id="KW-1185">Reference proteome</keyword>
<dbReference type="EMBL" id="RJTM01000156">
    <property type="protein sequence ID" value="RNL77873.1"/>
    <property type="molecule type" value="Genomic_DNA"/>
</dbReference>
<feature type="transmembrane region" description="Helical" evidence="6">
    <location>
        <begin position="312"/>
        <end position="331"/>
    </location>
</feature>
<evidence type="ECO:0000313" key="8">
    <source>
        <dbReference type="Proteomes" id="UP000267469"/>
    </source>
</evidence>
<evidence type="ECO:0000256" key="4">
    <source>
        <dbReference type="ARBA" id="ARBA00022989"/>
    </source>
</evidence>
<dbReference type="OrthoDB" id="1110016at2"/>
<evidence type="ECO:0000256" key="5">
    <source>
        <dbReference type="ARBA" id="ARBA00023136"/>
    </source>
</evidence>
<evidence type="ECO:0000256" key="6">
    <source>
        <dbReference type="RuleBase" id="RU363058"/>
    </source>
</evidence>
<comment type="subcellular location">
    <subcellularLocation>
        <location evidence="1 6">Membrane</location>
        <topology evidence="1 6">Multi-pass membrane protein</topology>
    </subcellularLocation>
</comment>
<dbReference type="GO" id="GO:0035435">
    <property type="term" value="P:phosphate ion transmembrane transport"/>
    <property type="evidence" value="ECO:0007669"/>
    <property type="project" value="TreeGrafter"/>
</dbReference>
<dbReference type="GO" id="GO:0005315">
    <property type="term" value="F:phosphate transmembrane transporter activity"/>
    <property type="evidence" value="ECO:0007669"/>
    <property type="project" value="InterPro"/>
</dbReference>
<evidence type="ECO:0000256" key="2">
    <source>
        <dbReference type="ARBA" id="ARBA00022448"/>
    </source>
</evidence>
<feature type="transmembrane region" description="Helical" evidence="6">
    <location>
        <begin position="492"/>
        <end position="510"/>
    </location>
</feature>
<evidence type="ECO:0000256" key="1">
    <source>
        <dbReference type="ARBA" id="ARBA00004141"/>
    </source>
</evidence>
<gene>
    <name evidence="7" type="ORF">ED312_20440</name>
</gene>
<keyword evidence="2 6" id="KW-0813">Transport</keyword>
<evidence type="ECO:0000256" key="3">
    <source>
        <dbReference type="ARBA" id="ARBA00022692"/>
    </source>
</evidence>